<comment type="caution">
    <text evidence="1">The sequence shown here is derived from an EMBL/GenBank/DDBJ whole genome shotgun (WGS) entry which is preliminary data.</text>
</comment>
<keyword evidence="2" id="KW-1185">Reference proteome</keyword>
<sequence>MKKIIITVALSFAIIILLITVNLNKYETVGDILENVEKDYGEIVSFLIVKDNYDENRKRERYGIVGDDIKPFVEEVSSLEINSSNGSDTDILYPIIMHTKTEEGFPQLTITITSNGLVFDGKEYLFEKPDKFEDIINHIIDNDLYH</sequence>
<proteinExistence type="predicted"/>
<protein>
    <recommendedName>
        <fullName evidence="3">Lipoprotein</fullName>
    </recommendedName>
</protein>
<dbReference type="RefSeq" id="WP_343129452.1">
    <property type="nucleotide sequence ID" value="NZ_JBCITK010000001.1"/>
</dbReference>
<gene>
    <name evidence="1" type="ORF">MKY91_03980</name>
</gene>
<accession>A0ABU9VEJ8</accession>
<evidence type="ECO:0000313" key="2">
    <source>
        <dbReference type="Proteomes" id="UP001418796"/>
    </source>
</evidence>
<dbReference type="Proteomes" id="UP001418796">
    <property type="component" value="Unassembled WGS sequence"/>
</dbReference>
<evidence type="ECO:0000313" key="1">
    <source>
        <dbReference type="EMBL" id="MEN0642321.1"/>
    </source>
</evidence>
<evidence type="ECO:0008006" key="3">
    <source>
        <dbReference type="Google" id="ProtNLM"/>
    </source>
</evidence>
<name>A0ABU9VEJ8_9BACI</name>
<dbReference type="EMBL" id="JBCITK010000001">
    <property type="protein sequence ID" value="MEN0642321.1"/>
    <property type="molecule type" value="Genomic_DNA"/>
</dbReference>
<organism evidence="1 2">
    <name type="scientific">Alkalicoccobacillus gibsonii</name>
    <dbReference type="NCBI Taxonomy" id="79881"/>
    <lineage>
        <taxon>Bacteria</taxon>
        <taxon>Bacillati</taxon>
        <taxon>Bacillota</taxon>
        <taxon>Bacilli</taxon>
        <taxon>Bacillales</taxon>
        <taxon>Bacillaceae</taxon>
        <taxon>Alkalicoccobacillus</taxon>
    </lineage>
</organism>
<reference evidence="1 2" key="1">
    <citation type="submission" date="2024-03" db="EMBL/GenBank/DDBJ databases">
        <title>Bacilli Hybrid Assemblies.</title>
        <authorList>
            <person name="Kovac J."/>
        </authorList>
    </citation>
    <scope>NUCLEOTIDE SEQUENCE [LARGE SCALE GENOMIC DNA]</scope>
    <source>
        <strain evidence="1 2">FSL R7-0666</strain>
    </source>
</reference>